<comment type="caution">
    <text evidence="4">The sequence shown here is derived from an EMBL/GenBank/DDBJ whole genome shotgun (WGS) entry which is preliminary data.</text>
</comment>
<evidence type="ECO:0000313" key="5">
    <source>
        <dbReference type="Proteomes" id="UP000195321"/>
    </source>
</evidence>
<evidence type="ECO:0000256" key="1">
    <source>
        <dbReference type="ARBA" id="ARBA00022801"/>
    </source>
</evidence>
<dbReference type="CDD" id="cd07067">
    <property type="entry name" value="HP_PGM_like"/>
    <property type="match status" value="1"/>
</dbReference>
<accession>A0A1Y3MEQ4</accession>
<sequence length="242" mass="26924">MMNMEKDMNLTDNNKDNTVTLYITRHGKTMLNTSERVQGWADSPLVEKGIEIAKGLGNGLQDIPFVDAYSSDSGRAIETANLVLKYSGQSKLKFEQRKDLRELNFGIFEGDKIENMWKAMQDTAGVKAVSELMKFSIKEITNFIAEADATKQAENWEVFSIRIKKEIDKISEDTAENGGGNVLVVSHGLMITALVEMLDSSKTKMGVENASVTKILYKDGAYKVESVGDMSYAEKGREIVEL</sequence>
<dbReference type="EMBL" id="MWPX01000014">
    <property type="protein sequence ID" value="OUM48274.1"/>
    <property type="molecule type" value="Genomic_DNA"/>
</dbReference>
<dbReference type="AlphaFoldDB" id="A0A1Y3MEQ4"/>
<keyword evidence="1" id="KW-0378">Hydrolase</keyword>
<dbReference type="SUPFAM" id="SSF53254">
    <property type="entry name" value="Phosphoglycerate mutase-like"/>
    <property type="match status" value="1"/>
</dbReference>
<organism evidence="4 5">
    <name type="scientific">Bacillus pseudomycoides</name>
    <dbReference type="NCBI Taxonomy" id="64104"/>
    <lineage>
        <taxon>Bacteria</taxon>
        <taxon>Bacillati</taxon>
        <taxon>Bacillota</taxon>
        <taxon>Bacilli</taxon>
        <taxon>Bacillales</taxon>
        <taxon>Bacillaceae</taxon>
        <taxon>Bacillus</taxon>
        <taxon>Bacillus cereus group</taxon>
    </lineage>
</organism>
<dbReference type="Pfam" id="PF00300">
    <property type="entry name" value="His_Phos_1"/>
    <property type="match status" value="1"/>
</dbReference>
<reference evidence="4 5" key="1">
    <citation type="submission" date="2017-02" db="EMBL/GenBank/DDBJ databases">
        <title>Bacillus pseudomycoides isolate FSL K6-0042.</title>
        <authorList>
            <person name="Kovac J."/>
        </authorList>
    </citation>
    <scope>NUCLEOTIDE SEQUENCE [LARGE SCALE GENOMIC DNA]</scope>
    <source>
        <strain evidence="4 5">FSL K6-0042</strain>
    </source>
</reference>
<dbReference type="GO" id="GO:0045820">
    <property type="term" value="P:negative regulation of glycolytic process"/>
    <property type="evidence" value="ECO:0007669"/>
    <property type="project" value="TreeGrafter"/>
</dbReference>
<dbReference type="InterPro" id="IPR029033">
    <property type="entry name" value="His_PPase_superfam"/>
</dbReference>
<dbReference type="SMART" id="SM00855">
    <property type="entry name" value="PGAM"/>
    <property type="match status" value="1"/>
</dbReference>
<evidence type="ECO:0000256" key="3">
    <source>
        <dbReference type="PIRSR" id="PIRSR613078-2"/>
    </source>
</evidence>
<dbReference type="InterPro" id="IPR051695">
    <property type="entry name" value="Phosphoglycerate_Mutase"/>
</dbReference>
<dbReference type="GO" id="GO:0004331">
    <property type="term" value="F:fructose-2,6-bisphosphate 2-phosphatase activity"/>
    <property type="evidence" value="ECO:0007669"/>
    <property type="project" value="TreeGrafter"/>
</dbReference>
<dbReference type="GO" id="GO:0043456">
    <property type="term" value="P:regulation of pentose-phosphate shunt"/>
    <property type="evidence" value="ECO:0007669"/>
    <property type="project" value="TreeGrafter"/>
</dbReference>
<proteinExistence type="predicted"/>
<gene>
    <name evidence="4" type="ORF">BW425_14005</name>
</gene>
<dbReference type="PANTHER" id="PTHR46517">
    <property type="entry name" value="FRUCTOSE-2,6-BISPHOSPHATASE TIGAR"/>
    <property type="match status" value="1"/>
</dbReference>
<dbReference type="RefSeq" id="WP_088094129.1">
    <property type="nucleotide sequence ID" value="NZ_JBALMA010000573.1"/>
</dbReference>
<name>A0A1Y3MEQ4_9BACI</name>
<feature type="binding site" evidence="3">
    <location>
        <begin position="25"/>
        <end position="32"/>
    </location>
    <ligand>
        <name>substrate</name>
    </ligand>
</feature>
<dbReference type="GO" id="GO:0005829">
    <property type="term" value="C:cytosol"/>
    <property type="evidence" value="ECO:0007669"/>
    <property type="project" value="TreeGrafter"/>
</dbReference>
<feature type="binding site" evidence="3">
    <location>
        <position position="75"/>
    </location>
    <ligand>
        <name>substrate</name>
    </ligand>
</feature>
<dbReference type="PANTHER" id="PTHR46517:SF1">
    <property type="entry name" value="FRUCTOSE-2,6-BISPHOSPHATASE TIGAR"/>
    <property type="match status" value="1"/>
</dbReference>
<evidence type="ECO:0000313" key="4">
    <source>
        <dbReference type="EMBL" id="OUM48274.1"/>
    </source>
</evidence>
<dbReference type="Gene3D" id="3.40.50.1240">
    <property type="entry name" value="Phosphoglycerate mutase-like"/>
    <property type="match status" value="1"/>
</dbReference>
<dbReference type="Proteomes" id="UP000195321">
    <property type="component" value="Unassembled WGS sequence"/>
</dbReference>
<protein>
    <submittedName>
        <fullName evidence="4">Histidine phosphatase family protein</fullName>
    </submittedName>
</protein>
<feature type="active site" description="Tele-phosphohistidine intermediate" evidence="2">
    <location>
        <position position="26"/>
    </location>
</feature>
<feature type="active site" description="Proton donor/acceptor" evidence="2">
    <location>
        <position position="102"/>
    </location>
</feature>
<dbReference type="InterPro" id="IPR013078">
    <property type="entry name" value="His_Pase_superF_clade-1"/>
</dbReference>
<evidence type="ECO:0000256" key="2">
    <source>
        <dbReference type="PIRSR" id="PIRSR613078-1"/>
    </source>
</evidence>